<proteinExistence type="predicted"/>
<evidence type="ECO:0000313" key="2">
    <source>
        <dbReference type="Proteomes" id="UP000298656"/>
    </source>
</evidence>
<dbReference type="AlphaFoldDB" id="A0A4P8IPG7"/>
<name>A0A4P8IPG7_9BURK</name>
<accession>A0A4P8IPG7</accession>
<protein>
    <submittedName>
        <fullName evidence="1">Phage portal protein</fullName>
    </submittedName>
</protein>
<dbReference type="EMBL" id="CP040077">
    <property type="protein sequence ID" value="QCP50166.1"/>
    <property type="molecule type" value="Genomic_DNA"/>
</dbReference>
<keyword evidence="2" id="KW-1185">Reference proteome</keyword>
<reference evidence="1 2" key="1">
    <citation type="submission" date="2019-05" db="EMBL/GenBank/DDBJ databases">
        <title>Burkholderia sp. DHOD12, isolated from subtropical forest soil.</title>
        <authorList>
            <person name="Gao Z.-H."/>
            <person name="Qiu L.-H."/>
        </authorList>
    </citation>
    <scope>NUCLEOTIDE SEQUENCE [LARGE SCALE GENOMIC DNA]</scope>
    <source>
        <strain evidence="1 2">DHOD12</strain>
    </source>
</reference>
<sequence length="528" mass="59661">MDIQILDQHGVPISGADDRVTVHGAAFKSGERISRELAHWRPSLKSADRDMLPEKAIVEGRAHDLARNNGFARGALQSQKDRVVGANYRLQLRPAYKTLGIDFKTANDWAAQVEQEFSLYADDPECLIDATRRRTMTQILRECVGTEMLQGEAILSREWRSSPAGYSTCFMTIEPERMCNRNLTMDVDKMRAGVELDAWGAPLAYWIRTRHQQDVDYGMSSYTWDRYPKYNRFGDLNIIHVFEAERPNQTRGFSQFASVIQKMKMVDRFEDVELEAAIIATTYAMVIKSEFGARSAMEALNGASFQDQLSAFMVAQDAYHRGTNLTYDGVKIPHLFPNEALEFTTPNHPNANAESFRTSMMRHCARGTNTSYEEYTGDFSKTTYSSARASIDVAWKYVSGKRAGFVDRIASLMVRAWMDEAITRGRIKPPPGVDYWKARSAVTRSTWIGAGKMVIDELKTAKANQTKLTTGETNLMNVTADNGDRWDEELEQRAREIAYMEELGLPTTDPYAGQADPETIAMLQVETE</sequence>
<dbReference type="GO" id="GO:0019068">
    <property type="term" value="P:virion assembly"/>
    <property type="evidence" value="ECO:0007669"/>
    <property type="project" value="InterPro"/>
</dbReference>
<dbReference type="InterPro" id="IPR006429">
    <property type="entry name" value="Phage_lambda_portal"/>
</dbReference>
<dbReference type="RefSeq" id="WP_137332985.1">
    <property type="nucleotide sequence ID" value="NZ_CP040077.1"/>
</dbReference>
<dbReference type="Proteomes" id="UP000298656">
    <property type="component" value="Chromosome 1"/>
</dbReference>
<evidence type="ECO:0000313" key="1">
    <source>
        <dbReference type="EMBL" id="QCP50166.1"/>
    </source>
</evidence>
<dbReference type="Pfam" id="PF05136">
    <property type="entry name" value="Phage_portal_2"/>
    <property type="match status" value="1"/>
</dbReference>
<gene>
    <name evidence="1" type="ORF">FAZ95_13845</name>
</gene>
<dbReference type="NCBIfam" id="TIGR01539">
    <property type="entry name" value="portal_lambda"/>
    <property type="match status" value="1"/>
</dbReference>
<organism evidence="1 2">
    <name type="scientific">Trinickia violacea</name>
    <dbReference type="NCBI Taxonomy" id="2571746"/>
    <lineage>
        <taxon>Bacteria</taxon>
        <taxon>Pseudomonadati</taxon>
        <taxon>Pseudomonadota</taxon>
        <taxon>Betaproteobacteria</taxon>
        <taxon>Burkholderiales</taxon>
        <taxon>Burkholderiaceae</taxon>
        <taxon>Trinickia</taxon>
    </lineage>
</organism>
<dbReference type="KEGG" id="tvl:FAZ95_13845"/>
<dbReference type="OrthoDB" id="622132at2"/>
<dbReference type="GO" id="GO:0005198">
    <property type="term" value="F:structural molecule activity"/>
    <property type="evidence" value="ECO:0007669"/>
    <property type="project" value="InterPro"/>
</dbReference>